<evidence type="ECO:0000256" key="3">
    <source>
        <dbReference type="ARBA" id="ARBA00005130"/>
    </source>
</evidence>
<dbReference type="InterPro" id="IPR011650">
    <property type="entry name" value="Peptidase_M20_dimer"/>
</dbReference>
<dbReference type="EC" id="3.5.1.18" evidence="5"/>
<dbReference type="NCBIfam" id="TIGR01910">
    <property type="entry name" value="DapE-ArgE"/>
    <property type="match status" value="1"/>
</dbReference>
<dbReference type="PROSITE" id="PS00758">
    <property type="entry name" value="ARGE_DAPE_CPG2_1"/>
    <property type="match status" value="1"/>
</dbReference>
<dbReference type="Pfam" id="PF07687">
    <property type="entry name" value="M20_dimer"/>
    <property type="match status" value="1"/>
</dbReference>
<evidence type="ECO:0000256" key="1">
    <source>
        <dbReference type="ARBA" id="ARBA00001941"/>
    </source>
</evidence>
<dbReference type="Pfam" id="PF01546">
    <property type="entry name" value="Peptidase_M20"/>
    <property type="match status" value="1"/>
</dbReference>
<name>A0A3G1L2Q0_FORW1</name>
<dbReference type="UniPathway" id="UPA00034">
    <property type="reaction ID" value="UER00021"/>
</dbReference>
<comment type="pathway">
    <text evidence="3">Amino-acid biosynthesis; L-lysine biosynthesis via DAP pathway; LL-2,6-diaminopimelate from (S)-tetrahydrodipicolinate (succinylase route): step 3/3.</text>
</comment>
<dbReference type="GO" id="GO:0009089">
    <property type="term" value="P:lysine biosynthetic process via diaminopimelate"/>
    <property type="evidence" value="ECO:0007669"/>
    <property type="project" value="UniProtKB-UniPathway"/>
</dbReference>
<evidence type="ECO:0000313" key="14">
    <source>
        <dbReference type="Proteomes" id="UP000323521"/>
    </source>
</evidence>
<organism evidence="13 14">
    <name type="scientific">Formimonas warabiya</name>
    <dbReference type="NCBI Taxonomy" id="1761012"/>
    <lineage>
        <taxon>Bacteria</taxon>
        <taxon>Bacillati</taxon>
        <taxon>Bacillota</taxon>
        <taxon>Clostridia</taxon>
        <taxon>Eubacteriales</taxon>
        <taxon>Peptococcaceae</taxon>
        <taxon>Candidatus Formimonas</taxon>
    </lineage>
</organism>
<gene>
    <name evidence="13" type="ORF">DCMF_25400</name>
</gene>
<feature type="domain" description="Peptidase M20 dimerisation" evidence="12">
    <location>
        <begin position="177"/>
        <end position="281"/>
    </location>
</feature>
<dbReference type="InterPro" id="IPR002933">
    <property type="entry name" value="Peptidase_M20"/>
</dbReference>
<evidence type="ECO:0000256" key="10">
    <source>
        <dbReference type="ARBA" id="ARBA00023285"/>
    </source>
</evidence>
<sequence>MAKGFRENICAEEIIKIIGDLVSIPSHPGVHEQETQAARYIHQFFKEKGIESDLSHVIDGRHNVIARIPGKGQGYSLLLTGHLDTVPPYDMPDPFELKRENGKVVGRGVVDMKGPLACMIYAMALIKECSLALSGDLIFAGVVGEETDCQGTMDLLYNGLSPDGAVVGEPTNLHIGVGHRGLEWLEFYFPGKAVHGGAQEKGINAISHAVTFINRLNRDLIPQIEKRTHPVIGCSSMNLGVIKGGTQPSTVAHECFLQIDRRWVPGEKYPDVVNEYQRILTCLHQEDENFTGYLRSMSALPGLKYPFVCEPLEIDPHHPLVHIAQQALRSATGKKSELVPFPAWTDGGLLSTYGQIPTIILGPGDFTSAHTAKEYLEVAQVVPGALAYSLLAASFCSRKKL</sequence>
<dbReference type="CDD" id="cd08659">
    <property type="entry name" value="M20_ArgE_DapE-like"/>
    <property type="match status" value="1"/>
</dbReference>
<dbReference type="SUPFAM" id="SSF53187">
    <property type="entry name" value="Zn-dependent exopeptidases"/>
    <property type="match status" value="1"/>
</dbReference>
<dbReference type="InterPro" id="IPR001261">
    <property type="entry name" value="ArgE/DapE_CS"/>
</dbReference>
<keyword evidence="9" id="KW-0862">Zinc</keyword>
<evidence type="ECO:0000256" key="2">
    <source>
        <dbReference type="ARBA" id="ARBA00001947"/>
    </source>
</evidence>
<evidence type="ECO:0000256" key="11">
    <source>
        <dbReference type="ARBA" id="ARBA00051301"/>
    </source>
</evidence>
<dbReference type="Proteomes" id="UP000323521">
    <property type="component" value="Chromosome"/>
</dbReference>
<dbReference type="Gene3D" id="3.40.630.10">
    <property type="entry name" value="Zn peptidases"/>
    <property type="match status" value="1"/>
</dbReference>
<keyword evidence="10" id="KW-0170">Cobalt</keyword>
<evidence type="ECO:0000256" key="7">
    <source>
        <dbReference type="ARBA" id="ARBA00022723"/>
    </source>
</evidence>
<dbReference type="InterPro" id="IPR010182">
    <property type="entry name" value="ArgE/DapE"/>
</dbReference>
<keyword evidence="14" id="KW-1185">Reference proteome</keyword>
<dbReference type="EMBL" id="CP017634">
    <property type="protein sequence ID" value="ATW28899.1"/>
    <property type="molecule type" value="Genomic_DNA"/>
</dbReference>
<evidence type="ECO:0000256" key="8">
    <source>
        <dbReference type="ARBA" id="ARBA00022801"/>
    </source>
</evidence>
<evidence type="ECO:0000313" key="13">
    <source>
        <dbReference type="EMBL" id="ATW28899.1"/>
    </source>
</evidence>
<accession>A0A3G1L2Q0</accession>
<keyword evidence="8" id="KW-0378">Hydrolase</keyword>
<dbReference type="InterPro" id="IPR050072">
    <property type="entry name" value="Peptidase_M20A"/>
</dbReference>
<protein>
    <recommendedName>
        <fullName evidence="6">Probable succinyl-diaminopimelate desuccinylase</fullName>
        <ecNumber evidence="5">3.5.1.18</ecNumber>
    </recommendedName>
</protein>
<dbReference type="InterPro" id="IPR036264">
    <property type="entry name" value="Bact_exopeptidase_dim_dom"/>
</dbReference>
<comment type="cofactor">
    <cofactor evidence="2">
        <name>Zn(2+)</name>
        <dbReference type="ChEBI" id="CHEBI:29105"/>
    </cofactor>
</comment>
<keyword evidence="7" id="KW-0479">Metal-binding</keyword>
<comment type="cofactor">
    <cofactor evidence="1">
        <name>Co(2+)</name>
        <dbReference type="ChEBI" id="CHEBI:48828"/>
    </cofactor>
</comment>
<evidence type="ECO:0000256" key="4">
    <source>
        <dbReference type="ARBA" id="ARBA00006247"/>
    </source>
</evidence>
<proteinExistence type="inferred from homology"/>
<reference evidence="13 14" key="1">
    <citation type="submission" date="2016-10" db="EMBL/GenBank/DDBJ databases">
        <title>Complete Genome Sequence of Peptococcaceae strain DCMF.</title>
        <authorList>
            <person name="Edwards R.J."/>
            <person name="Holland S.I."/>
            <person name="Deshpande N.P."/>
            <person name="Wong Y.K."/>
            <person name="Ertan H."/>
            <person name="Manefield M."/>
            <person name="Russell T.L."/>
            <person name="Lee M.J."/>
        </authorList>
    </citation>
    <scope>NUCLEOTIDE SEQUENCE [LARGE SCALE GENOMIC DNA]</scope>
    <source>
        <strain evidence="13 14">DCMF</strain>
    </source>
</reference>
<comment type="similarity">
    <text evidence="4">Belongs to the peptidase M20A family.</text>
</comment>
<evidence type="ECO:0000256" key="5">
    <source>
        <dbReference type="ARBA" id="ARBA00011921"/>
    </source>
</evidence>
<evidence type="ECO:0000256" key="9">
    <source>
        <dbReference type="ARBA" id="ARBA00022833"/>
    </source>
</evidence>
<dbReference type="GO" id="GO:0046872">
    <property type="term" value="F:metal ion binding"/>
    <property type="evidence" value="ECO:0007669"/>
    <property type="project" value="UniProtKB-KW"/>
</dbReference>
<dbReference type="SUPFAM" id="SSF55031">
    <property type="entry name" value="Bacterial exopeptidase dimerisation domain"/>
    <property type="match status" value="1"/>
</dbReference>
<evidence type="ECO:0000256" key="6">
    <source>
        <dbReference type="ARBA" id="ARBA00016853"/>
    </source>
</evidence>
<comment type="catalytic activity">
    <reaction evidence="11">
        <text>N-succinyl-(2S,6S)-2,6-diaminopimelate + H2O = (2S,6S)-2,6-diaminopimelate + succinate</text>
        <dbReference type="Rhea" id="RHEA:22608"/>
        <dbReference type="ChEBI" id="CHEBI:15377"/>
        <dbReference type="ChEBI" id="CHEBI:30031"/>
        <dbReference type="ChEBI" id="CHEBI:57609"/>
        <dbReference type="ChEBI" id="CHEBI:58087"/>
        <dbReference type="EC" id="3.5.1.18"/>
    </reaction>
</comment>
<dbReference type="KEGG" id="fwa:DCMF_25400"/>
<dbReference type="GO" id="GO:0009014">
    <property type="term" value="F:succinyl-diaminopimelate desuccinylase activity"/>
    <property type="evidence" value="ECO:0007669"/>
    <property type="project" value="UniProtKB-EC"/>
</dbReference>
<dbReference type="Gene3D" id="3.30.70.360">
    <property type="match status" value="1"/>
</dbReference>
<evidence type="ECO:0000259" key="12">
    <source>
        <dbReference type="Pfam" id="PF07687"/>
    </source>
</evidence>
<dbReference type="AlphaFoldDB" id="A0A3G1L2Q0"/>
<dbReference type="PANTHER" id="PTHR43808">
    <property type="entry name" value="ACETYLORNITHINE DEACETYLASE"/>
    <property type="match status" value="1"/>
</dbReference>